<feature type="domain" description="FPG-type" evidence="16">
    <location>
        <begin position="237"/>
        <end position="271"/>
    </location>
</feature>
<dbReference type="NCBIfam" id="TIGR00577">
    <property type="entry name" value="fpg"/>
    <property type="match status" value="1"/>
</dbReference>
<comment type="subunit">
    <text evidence="3 15">Monomer.</text>
</comment>
<evidence type="ECO:0000313" key="19">
    <source>
        <dbReference type="Proteomes" id="UP000198729"/>
    </source>
</evidence>
<reference evidence="18 19" key="1">
    <citation type="submission" date="2016-10" db="EMBL/GenBank/DDBJ databases">
        <authorList>
            <person name="de Groot N.N."/>
        </authorList>
    </citation>
    <scope>NUCLEOTIDE SEQUENCE [LARGE SCALE GENOMIC DNA]</scope>
    <source>
        <strain evidence="18">1</strain>
    </source>
</reference>
<evidence type="ECO:0000256" key="13">
    <source>
        <dbReference type="ARBA" id="ARBA00023295"/>
    </source>
</evidence>
<name>A0A1G5SHL6_9PROT</name>
<dbReference type="EC" id="4.2.99.18" evidence="15"/>
<dbReference type="Gene3D" id="1.10.8.50">
    <property type="match status" value="1"/>
</dbReference>
<dbReference type="GO" id="GO:0003684">
    <property type="term" value="F:damaged DNA binding"/>
    <property type="evidence" value="ECO:0007669"/>
    <property type="project" value="InterPro"/>
</dbReference>
<dbReference type="Gene3D" id="3.20.190.10">
    <property type="entry name" value="MutM-like, N-terminal"/>
    <property type="match status" value="1"/>
</dbReference>
<dbReference type="RefSeq" id="WP_090286840.1">
    <property type="nucleotide sequence ID" value="NZ_FMWO01000056.1"/>
</dbReference>
<dbReference type="GO" id="GO:0008270">
    <property type="term" value="F:zinc ion binding"/>
    <property type="evidence" value="ECO:0007669"/>
    <property type="project" value="UniProtKB-UniRule"/>
</dbReference>
<dbReference type="PROSITE" id="PS51068">
    <property type="entry name" value="FPG_CAT"/>
    <property type="match status" value="1"/>
</dbReference>
<organism evidence="18 19">
    <name type="scientific">Nitrosomonas mobilis</name>
    <dbReference type="NCBI Taxonomy" id="51642"/>
    <lineage>
        <taxon>Bacteria</taxon>
        <taxon>Pseudomonadati</taxon>
        <taxon>Pseudomonadota</taxon>
        <taxon>Betaproteobacteria</taxon>
        <taxon>Nitrosomonadales</taxon>
        <taxon>Nitrosomonadaceae</taxon>
        <taxon>Nitrosomonas</taxon>
    </lineage>
</organism>
<comment type="similarity">
    <text evidence="2 15">Belongs to the FPG family.</text>
</comment>
<evidence type="ECO:0000256" key="8">
    <source>
        <dbReference type="ARBA" id="ARBA00022833"/>
    </source>
</evidence>
<dbReference type="SMART" id="SM01232">
    <property type="entry name" value="H2TH"/>
    <property type="match status" value="1"/>
</dbReference>
<keyword evidence="10 15" id="KW-0234">DNA repair</keyword>
<feature type="active site" description="Proton donor" evidence="15">
    <location>
        <position position="3"/>
    </location>
</feature>
<dbReference type="InterPro" id="IPR012319">
    <property type="entry name" value="FPG_cat"/>
</dbReference>
<dbReference type="Proteomes" id="UP000198729">
    <property type="component" value="Unassembled WGS sequence"/>
</dbReference>
<dbReference type="SUPFAM" id="SSF46946">
    <property type="entry name" value="S13-like H2TH domain"/>
    <property type="match status" value="1"/>
</dbReference>
<dbReference type="SUPFAM" id="SSF81624">
    <property type="entry name" value="N-terminal domain of MutM-like DNA repair proteins"/>
    <property type="match status" value="1"/>
</dbReference>
<dbReference type="InterPro" id="IPR015886">
    <property type="entry name" value="H2TH_FPG"/>
</dbReference>
<accession>A0A1G5SHL6</accession>
<dbReference type="CDD" id="cd08966">
    <property type="entry name" value="EcFpg-like_N"/>
    <property type="match status" value="1"/>
</dbReference>
<dbReference type="GO" id="GO:0034039">
    <property type="term" value="F:8-oxo-7,8-dihydroguanine DNA N-glycosylase activity"/>
    <property type="evidence" value="ECO:0007669"/>
    <property type="project" value="TreeGrafter"/>
</dbReference>
<evidence type="ECO:0000256" key="10">
    <source>
        <dbReference type="ARBA" id="ARBA00023204"/>
    </source>
</evidence>
<dbReference type="AlphaFoldDB" id="A0A1G5SHL6"/>
<keyword evidence="4 15" id="KW-0479">Metal-binding</keyword>
<evidence type="ECO:0000313" key="18">
    <source>
        <dbReference type="EMBL" id="SCZ86051.1"/>
    </source>
</evidence>
<dbReference type="FunFam" id="3.20.190.10:FF:000001">
    <property type="entry name" value="Formamidopyrimidine-DNA glycosylase"/>
    <property type="match status" value="1"/>
</dbReference>
<evidence type="ECO:0000256" key="5">
    <source>
        <dbReference type="ARBA" id="ARBA00022763"/>
    </source>
</evidence>
<dbReference type="GO" id="GO:0006284">
    <property type="term" value="P:base-excision repair"/>
    <property type="evidence" value="ECO:0007669"/>
    <property type="project" value="InterPro"/>
</dbReference>
<keyword evidence="9 15" id="KW-0238">DNA-binding</keyword>
<dbReference type="PANTHER" id="PTHR22993:SF9">
    <property type="entry name" value="FORMAMIDOPYRIMIDINE-DNA GLYCOSYLASE"/>
    <property type="match status" value="1"/>
</dbReference>
<evidence type="ECO:0000256" key="6">
    <source>
        <dbReference type="ARBA" id="ARBA00022771"/>
    </source>
</evidence>
<evidence type="ECO:0000259" key="16">
    <source>
        <dbReference type="PROSITE" id="PS51066"/>
    </source>
</evidence>
<feature type="binding site" evidence="15">
    <location>
        <position position="152"/>
    </location>
    <ligand>
        <name>DNA</name>
        <dbReference type="ChEBI" id="CHEBI:16991"/>
    </ligand>
</feature>
<dbReference type="InterPro" id="IPR015887">
    <property type="entry name" value="DNA_glyclase_Znf_dom_DNA_BS"/>
</dbReference>
<dbReference type="EMBL" id="FMWO01000056">
    <property type="protein sequence ID" value="SCZ86051.1"/>
    <property type="molecule type" value="Genomic_DNA"/>
</dbReference>
<dbReference type="Pfam" id="PF06831">
    <property type="entry name" value="H2TH"/>
    <property type="match status" value="1"/>
</dbReference>
<dbReference type="Pfam" id="PF06827">
    <property type="entry name" value="zf-FPG_IleRS"/>
    <property type="match status" value="1"/>
</dbReference>
<keyword evidence="13 15" id="KW-0326">Glycosidase</keyword>
<comment type="catalytic activity">
    <reaction evidence="14 15">
        <text>2'-deoxyribonucleotide-(2'-deoxyribose 5'-phosphate)-2'-deoxyribonucleotide-DNA = a 3'-end 2'-deoxyribonucleotide-(2,3-dehydro-2,3-deoxyribose 5'-phosphate)-DNA + a 5'-end 5'-phospho-2'-deoxyribonucleoside-DNA + H(+)</text>
        <dbReference type="Rhea" id="RHEA:66592"/>
        <dbReference type="Rhea" id="RHEA-COMP:13180"/>
        <dbReference type="Rhea" id="RHEA-COMP:16897"/>
        <dbReference type="Rhea" id="RHEA-COMP:17067"/>
        <dbReference type="ChEBI" id="CHEBI:15378"/>
        <dbReference type="ChEBI" id="CHEBI:136412"/>
        <dbReference type="ChEBI" id="CHEBI:157695"/>
        <dbReference type="ChEBI" id="CHEBI:167181"/>
        <dbReference type="EC" id="4.2.99.18"/>
    </reaction>
</comment>
<evidence type="ECO:0000256" key="11">
    <source>
        <dbReference type="ARBA" id="ARBA00023239"/>
    </source>
</evidence>
<keyword evidence="5 15" id="KW-0227">DNA damage</keyword>
<dbReference type="Pfam" id="PF01149">
    <property type="entry name" value="Fapy_DNA_glyco"/>
    <property type="match status" value="1"/>
</dbReference>
<feature type="active site" description="Proton donor; for delta-elimination activity" evidence="15">
    <location>
        <position position="261"/>
    </location>
</feature>
<evidence type="ECO:0000256" key="2">
    <source>
        <dbReference type="ARBA" id="ARBA00009409"/>
    </source>
</evidence>
<protein>
    <recommendedName>
        <fullName evidence="15">Formamidopyrimidine-DNA glycosylase</fullName>
        <shortName evidence="15">Fapy-DNA glycosylase</shortName>
        <ecNumber evidence="15">3.2.2.23</ecNumber>
    </recommendedName>
    <alternativeName>
        <fullName evidence="15">DNA-(apurinic or apyrimidinic site) lyase MutM</fullName>
        <shortName evidence="15">AP lyase MutM</shortName>
        <ecNumber evidence="15">4.2.99.18</ecNumber>
    </alternativeName>
</protein>
<evidence type="ECO:0000256" key="3">
    <source>
        <dbReference type="ARBA" id="ARBA00011245"/>
    </source>
</evidence>
<comment type="cofactor">
    <cofactor evidence="15">
        <name>Zn(2+)</name>
        <dbReference type="ChEBI" id="CHEBI:29105"/>
    </cofactor>
    <text evidence="15">Binds 1 zinc ion per subunit.</text>
</comment>
<dbReference type="PROSITE" id="PS51066">
    <property type="entry name" value="ZF_FPG_2"/>
    <property type="match status" value="1"/>
</dbReference>
<feature type="domain" description="Formamidopyrimidine-DNA glycosylase catalytic" evidence="17">
    <location>
        <begin position="2"/>
        <end position="113"/>
    </location>
</feature>
<keyword evidence="12 15" id="KW-0511">Multifunctional enzyme</keyword>
<evidence type="ECO:0000256" key="15">
    <source>
        <dbReference type="HAMAP-Rule" id="MF_00103"/>
    </source>
</evidence>
<keyword evidence="19" id="KW-1185">Reference proteome</keyword>
<dbReference type="NCBIfam" id="NF002211">
    <property type="entry name" value="PRK01103.1"/>
    <property type="match status" value="1"/>
</dbReference>
<dbReference type="EC" id="3.2.2.23" evidence="15"/>
<feature type="active site" description="Schiff-base intermediate with DNA" evidence="15">
    <location>
        <position position="2"/>
    </location>
</feature>
<evidence type="ECO:0000256" key="12">
    <source>
        <dbReference type="ARBA" id="ARBA00023268"/>
    </source>
</evidence>
<evidence type="ECO:0000256" key="9">
    <source>
        <dbReference type="ARBA" id="ARBA00023125"/>
    </source>
</evidence>
<keyword evidence="6 15" id="KW-0863">Zinc-finger</keyword>
<dbReference type="SUPFAM" id="SSF57716">
    <property type="entry name" value="Glucocorticoid receptor-like (DNA-binding domain)"/>
    <property type="match status" value="1"/>
</dbReference>
<evidence type="ECO:0000256" key="4">
    <source>
        <dbReference type="ARBA" id="ARBA00022723"/>
    </source>
</evidence>
<comment type="function">
    <text evidence="15">Involved in base excision repair of DNA damaged by oxidation or by mutagenic agents. Acts as DNA glycosylase that recognizes and removes damaged bases. Has a preference for oxidized purines, such as 7,8-dihydro-8-oxoguanine (8-oxoG). Has AP (apurinic/apyrimidinic) lyase activity and introduces nicks in the DNA strand. Cleaves the DNA backbone by beta-delta elimination to generate a single-strand break at the site of the removed base with both 3'- and 5'-phosphates.</text>
</comment>
<feature type="binding site" evidence="15">
    <location>
        <position position="91"/>
    </location>
    <ligand>
        <name>DNA</name>
        <dbReference type="ChEBI" id="CHEBI:16991"/>
    </ligand>
</feature>
<sequence length="274" mass="30281">MPELPEVEITRRGIAAHLTGQHINAVTVRNAALRWPIAPEISSSLPGQQIQSVTRRAKYLLLNCSTGTLIIHLGMSGSLRVLSVDLPPQVHDHFELQLTNGNILRLRDPRRFGAVLWWQEDISQHPLLKRLGPEPLSDYFNTDVLFHGTRKRGISIKQAVMNQHIVVGVGNIYANEALFQAGVSPLCAAGQLDRQQCNRLADAIKLTLTSAITAGGSSLRDFTDSAGRPGYFQQYYQVYARTNQPCLRCGAGIQKIVQGQRATYFCPECQPQSG</sequence>
<dbReference type="STRING" id="51642.NSMM_480053"/>
<dbReference type="FunFam" id="1.10.8.50:FF:000003">
    <property type="entry name" value="Formamidopyrimidine-DNA glycosylase"/>
    <property type="match status" value="1"/>
</dbReference>
<comment type="catalytic activity">
    <reaction evidence="1 15">
        <text>Hydrolysis of DNA containing ring-opened 7-methylguanine residues, releasing 2,6-diamino-4-hydroxy-5-(N-methyl)formamidopyrimidine.</text>
        <dbReference type="EC" id="3.2.2.23"/>
    </reaction>
</comment>
<keyword evidence="7 15" id="KW-0378">Hydrolase</keyword>
<feature type="binding site" evidence="15">
    <location>
        <position position="110"/>
    </location>
    <ligand>
        <name>DNA</name>
        <dbReference type="ChEBI" id="CHEBI:16991"/>
    </ligand>
</feature>
<dbReference type="PROSITE" id="PS01242">
    <property type="entry name" value="ZF_FPG_1"/>
    <property type="match status" value="1"/>
</dbReference>
<evidence type="ECO:0000256" key="1">
    <source>
        <dbReference type="ARBA" id="ARBA00001668"/>
    </source>
</evidence>
<dbReference type="InterPro" id="IPR010663">
    <property type="entry name" value="Znf_FPG/IleRS"/>
</dbReference>
<dbReference type="GO" id="GO:0140078">
    <property type="term" value="F:class I DNA-(apurinic or apyrimidinic site) endonuclease activity"/>
    <property type="evidence" value="ECO:0007669"/>
    <property type="project" value="UniProtKB-EC"/>
</dbReference>
<dbReference type="PANTHER" id="PTHR22993">
    <property type="entry name" value="FORMAMIDOPYRIMIDINE-DNA GLYCOSYLASE"/>
    <property type="match status" value="1"/>
</dbReference>
<evidence type="ECO:0000256" key="14">
    <source>
        <dbReference type="ARBA" id="ARBA00044632"/>
    </source>
</evidence>
<dbReference type="InterPro" id="IPR000214">
    <property type="entry name" value="Znf_DNA_glyclase/AP_lyase"/>
</dbReference>
<evidence type="ECO:0000259" key="17">
    <source>
        <dbReference type="PROSITE" id="PS51068"/>
    </source>
</evidence>
<dbReference type="SMART" id="SM00898">
    <property type="entry name" value="Fapy_DNA_glyco"/>
    <property type="match status" value="1"/>
</dbReference>
<dbReference type="InterPro" id="IPR010979">
    <property type="entry name" value="Ribosomal_uS13-like_H2TH"/>
</dbReference>
<dbReference type="HAMAP" id="MF_00103">
    <property type="entry name" value="Fapy_DNA_glycosyl"/>
    <property type="match status" value="1"/>
</dbReference>
<dbReference type="InterPro" id="IPR020629">
    <property type="entry name" value="FPG_Glyclase"/>
</dbReference>
<feature type="active site" description="Proton donor; for beta-elimination activity" evidence="15">
    <location>
        <position position="58"/>
    </location>
</feature>
<keyword evidence="11 15" id="KW-0456">Lyase</keyword>
<dbReference type="InterPro" id="IPR035937">
    <property type="entry name" value="FPG_N"/>
</dbReference>
<gene>
    <name evidence="15 18" type="primary">mutM</name>
    <name evidence="15" type="synonym">fpg</name>
    <name evidence="18" type="ORF">NSMM_480053</name>
</gene>
<keyword evidence="8 15" id="KW-0862">Zinc</keyword>
<proteinExistence type="inferred from homology"/>
<evidence type="ECO:0000256" key="7">
    <source>
        <dbReference type="ARBA" id="ARBA00022801"/>
    </source>
</evidence>
<dbReference type="OrthoDB" id="9800855at2"/>